<feature type="compositionally biased region" description="Low complexity" evidence="6">
    <location>
        <begin position="625"/>
        <end position="643"/>
    </location>
</feature>
<keyword evidence="3 5" id="KW-0808">Transferase</keyword>
<keyword evidence="8" id="KW-1185">Reference proteome</keyword>
<dbReference type="Gene3D" id="3.90.120.10">
    <property type="entry name" value="DNA Methylase, subunit A, domain 2"/>
    <property type="match status" value="1"/>
</dbReference>
<dbReference type="InterPro" id="IPR029063">
    <property type="entry name" value="SAM-dependent_MTases_sf"/>
</dbReference>
<evidence type="ECO:0000313" key="7">
    <source>
        <dbReference type="EMBL" id="KAL1626817.1"/>
    </source>
</evidence>
<comment type="similarity">
    <text evidence="5">Belongs to the class I-like SAM-binding methyltransferase superfamily. C5-methyltransferase family.</text>
</comment>
<evidence type="ECO:0000256" key="6">
    <source>
        <dbReference type="SAM" id="MobiDB-lite"/>
    </source>
</evidence>
<dbReference type="PROSITE" id="PS00094">
    <property type="entry name" value="C5_MTASE_1"/>
    <property type="match status" value="1"/>
</dbReference>
<evidence type="ECO:0000256" key="5">
    <source>
        <dbReference type="PROSITE-ProRule" id="PRU01016"/>
    </source>
</evidence>
<evidence type="ECO:0000313" key="8">
    <source>
        <dbReference type="Proteomes" id="UP001521116"/>
    </source>
</evidence>
<keyword evidence="4 5" id="KW-0949">S-adenosyl-L-methionine</keyword>
<evidence type="ECO:0000256" key="2">
    <source>
        <dbReference type="ARBA" id="ARBA00022603"/>
    </source>
</evidence>
<dbReference type="InterPro" id="IPR018117">
    <property type="entry name" value="C5_DNA_meth_AS"/>
</dbReference>
<dbReference type="EC" id="2.1.1.37" evidence="1"/>
<accession>A0ABR3SQY0</accession>
<proteinExistence type="inferred from homology"/>
<gene>
    <name evidence="7" type="ORF">SLS56_006633</name>
</gene>
<evidence type="ECO:0000256" key="4">
    <source>
        <dbReference type="ARBA" id="ARBA00022691"/>
    </source>
</evidence>
<dbReference type="PANTHER" id="PTHR10629">
    <property type="entry name" value="CYTOSINE-SPECIFIC METHYLTRANSFERASE"/>
    <property type="match status" value="1"/>
</dbReference>
<dbReference type="PANTHER" id="PTHR10629:SF52">
    <property type="entry name" value="DNA (CYTOSINE-5)-METHYLTRANSFERASE 1"/>
    <property type="match status" value="1"/>
</dbReference>
<dbReference type="PRINTS" id="PR00105">
    <property type="entry name" value="C5METTRFRASE"/>
</dbReference>
<feature type="active site" evidence="5">
    <location>
        <position position="389"/>
    </location>
</feature>
<dbReference type="EMBL" id="JAJVDC020000078">
    <property type="protein sequence ID" value="KAL1626817.1"/>
    <property type="molecule type" value="Genomic_DNA"/>
</dbReference>
<evidence type="ECO:0000256" key="1">
    <source>
        <dbReference type="ARBA" id="ARBA00011975"/>
    </source>
</evidence>
<reference evidence="7 8" key="1">
    <citation type="submission" date="2024-02" db="EMBL/GenBank/DDBJ databases">
        <title>De novo assembly and annotation of 12 fungi associated with fruit tree decline syndrome in Ontario, Canada.</title>
        <authorList>
            <person name="Sulman M."/>
            <person name="Ellouze W."/>
            <person name="Ilyukhin E."/>
        </authorList>
    </citation>
    <scope>NUCLEOTIDE SEQUENCE [LARGE SCALE GENOMIC DNA]</scope>
    <source>
        <strain evidence="7 8">M1-105</strain>
    </source>
</reference>
<organism evidence="7 8">
    <name type="scientific">Neofusicoccum ribis</name>
    <dbReference type="NCBI Taxonomy" id="45134"/>
    <lineage>
        <taxon>Eukaryota</taxon>
        <taxon>Fungi</taxon>
        <taxon>Dikarya</taxon>
        <taxon>Ascomycota</taxon>
        <taxon>Pezizomycotina</taxon>
        <taxon>Dothideomycetes</taxon>
        <taxon>Dothideomycetes incertae sedis</taxon>
        <taxon>Botryosphaeriales</taxon>
        <taxon>Botryosphaeriaceae</taxon>
        <taxon>Neofusicoccum</taxon>
    </lineage>
</organism>
<feature type="region of interest" description="Disordered" evidence="6">
    <location>
        <begin position="621"/>
        <end position="650"/>
    </location>
</feature>
<dbReference type="Pfam" id="PF00145">
    <property type="entry name" value="DNA_methylase"/>
    <property type="match status" value="2"/>
</dbReference>
<evidence type="ECO:0000256" key="3">
    <source>
        <dbReference type="ARBA" id="ARBA00022679"/>
    </source>
</evidence>
<protein>
    <recommendedName>
        <fullName evidence="1">DNA (cytosine-5-)-methyltransferase</fullName>
        <ecNumber evidence="1">2.1.1.37</ecNumber>
    </recommendedName>
</protein>
<comment type="caution">
    <text evidence="7">The sequence shown here is derived from an EMBL/GenBank/DDBJ whole genome shotgun (WGS) entry which is preliminary data.</text>
</comment>
<keyword evidence="2 5" id="KW-0489">Methyltransferase</keyword>
<dbReference type="Gene3D" id="3.40.50.150">
    <property type="entry name" value="Vaccinia Virus protein VP39"/>
    <property type="match status" value="1"/>
</dbReference>
<feature type="compositionally biased region" description="Low complexity" evidence="6">
    <location>
        <begin position="57"/>
        <end position="74"/>
    </location>
</feature>
<dbReference type="InterPro" id="IPR050390">
    <property type="entry name" value="C5-Methyltransferase"/>
</dbReference>
<sequence length="659" mass="73893">MTPRTTGFEIVDDYDLISISDDEDNEIPLDHVALNPAIEDFIIVKDEDDDEDEDECSSSQRSSPPASQPTAARPITRNLPPRLPKVYVNSCQLSSEKAAELGPTAQTLKVGDAVELQGTTEPLGIQPGDFLRVLKIIEDMQTGEVSLRGLRFRRNKYLQPMLPKKLNEVHLVVSIDSGDPRPWFQQGMEEIPLACAVRKRRLIVTDLPFPLLSYRDTMFYDSSAPDAKRIERQISASEVLVCRNLFACIYADGERDRARNRPYQGMLRFICLEEADNAGGILTGKQTTNVDLTTNGEEETVVLERGRNSRPYKQRQYTYGDSFMGAGGASCAAKLSGLKVIWGFDHNAQAVATSRMNFRYARIFEMEAFDFPPRGFNPQVDVLHISPPCQPFSSARNHIDYAANDDKNTAALFSVGEIIRAAKPRLVTLEETFGLLTHEKHHLFFQSLLYMINKEGYSVRWAILNLKEYGLPQPRKRLIFIAAAPGVPLPDIPKPMHGGPGSGLLPFVTARNAVGRLPINVTHHNPLLAKRVDKHPWDPDQPLRHTVLTSNSGCYHWSGDRAFTNRELATLQGFPTTYDFFGSRTDIEKQIGNAVPPLCFKLVFEECIKVLRKLDRQENRRRVVSRSLSPGPPSSSQRSGSSSDEPIIVDDEENFIIID</sequence>
<dbReference type="SUPFAM" id="SSF53335">
    <property type="entry name" value="S-adenosyl-L-methionine-dependent methyltransferases"/>
    <property type="match status" value="1"/>
</dbReference>
<name>A0ABR3SQY0_9PEZI</name>
<dbReference type="InterPro" id="IPR001525">
    <property type="entry name" value="C5_MeTfrase"/>
</dbReference>
<dbReference type="PROSITE" id="PS51679">
    <property type="entry name" value="SAM_MT_C5"/>
    <property type="match status" value="1"/>
</dbReference>
<dbReference type="Proteomes" id="UP001521116">
    <property type="component" value="Unassembled WGS sequence"/>
</dbReference>
<feature type="region of interest" description="Disordered" evidence="6">
    <location>
        <begin position="48"/>
        <end position="81"/>
    </location>
</feature>